<dbReference type="Proteomes" id="UP000004358">
    <property type="component" value="Unassembled WGS sequence"/>
</dbReference>
<dbReference type="GO" id="GO:0043130">
    <property type="term" value="F:ubiquitin binding"/>
    <property type="evidence" value="ECO:0007669"/>
    <property type="project" value="InterPro"/>
</dbReference>
<dbReference type="GO" id="GO:0008092">
    <property type="term" value="F:cytoskeletal protein binding"/>
    <property type="evidence" value="ECO:0007669"/>
    <property type="project" value="InterPro"/>
</dbReference>
<dbReference type="Gene3D" id="2.130.10.10">
    <property type="entry name" value="YVTN repeat-like/Quinoprotein amine dehydrogenase"/>
    <property type="match status" value="2"/>
</dbReference>
<protein>
    <recommendedName>
        <fullName evidence="3">SLA1 homology domain-containing protein</fullName>
    </recommendedName>
</protein>
<dbReference type="PANTHER" id="PTHR47197">
    <property type="entry name" value="PROTEIN NIRF"/>
    <property type="match status" value="1"/>
</dbReference>
<feature type="signal peptide" evidence="2">
    <location>
        <begin position="1"/>
        <end position="21"/>
    </location>
</feature>
<evidence type="ECO:0000259" key="3">
    <source>
        <dbReference type="Pfam" id="PF03983"/>
    </source>
</evidence>
<evidence type="ECO:0000313" key="4">
    <source>
        <dbReference type="EMBL" id="EAQ82725.1"/>
    </source>
</evidence>
<keyword evidence="2" id="KW-0732">Signal</keyword>
<dbReference type="GO" id="GO:0042802">
    <property type="term" value="F:identical protein binding"/>
    <property type="evidence" value="ECO:0007669"/>
    <property type="project" value="InterPro"/>
</dbReference>
<accession>A3ZLU2</accession>
<dbReference type="Pfam" id="PF03983">
    <property type="entry name" value="SHD1"/>
    <property type="match status" value="1"/>
</dbReference>
<comment type="caution">
    <text evidence="4">The sequence shown here is derived from an EMBL/GenBank/DDBJ whole genome shotgun (WGS) entry which is preliminary data.</text>
</comment>
<dbReference type="SUPFAM" id="SSF50998">
    <property type="entry name" value="Quinoprotein alcohol dehydrogenase-like"/>
    <property type="match status" value="1"/>
</dbReference>
<dbReference type="OrthoDB" id="287712at2"/>
<sequence>MAVRGFLLALLVLGFAAPIAAHEWHARTGGFSVKAQLVELRGGAVVLKRDDNGQEISVPLDKLSLDDIRFVHAELARRNETINNGGPAKMPATAPESKPTSSFAPPRRPTTRPSADPSVSTTAQASTARLDSNGYPITPASNAAAPRVAIASQQGWQVSADPSPFEYEMPKDMQVQVTLPQDLRSAAPVYSEHLGHFIFFSESSNAYHAFHLPTNKFTGTIQFGTYGPQQIAYSADGRYLAVVIRNDPTAVLTAEIWSFATGQLVRSFPMDDNLATISAIRFAGPDHIVIVKKQIDLLECYDIATGRLISESTVPDFYNNTSMAVSPSGAYAAIYESKSKMVHLIDLRSGVEAGVVGGEDQIPKNASLVRLCFSPDGEELLFYSSDRFRRHLITWDMRSGEPLVDLNFEEDPSKRGIRTYSYGGRPIEWRPDRSGWLIAGRVLVERNRPEVVWADESPHGNFDLRSSRRFIDNDRLLVHFQKTYTETTLSLMKLPIEEIEATRSLIAKGGSAVDLGLPPLTQIFVGQAREIAPSTQWSYQPDVAPQVATADLKSSIDVQATYRRLKSLNICRASNRAVVGLGELDAKQRKQGFNSSDAQYLELIDLAEGKSIHRMTLPFAARLMAVAGTGDWAAFASSGKRDRVDLFDLTSGDSVVAFRPFGNGDGQIKQMAFGSDRALLWILTDEGELTQWRLPECRAVARRDYGKGASIQASPSGRTLCVAASKSYELIDADTGKMLGTLASPDRSFHHHAGYVAFSEDGRKLAIARKSGRQPQEVILWNLMTNAAAHKFNLPYTPYGLSWGSDLVLLIDVVTPMDEEQEPRHLIAVDLLSNRVAWHYRLLMEGQHGFRGSDGRHWYIAGDQRRRDSVLHAVQLPQRDELARFGGLQPLAALLGPGDAINVRIAASIPSVDPKRPNVKQELLESLQERAVALGYRLDPAAEYSFVLEARESGTSQSVKVQEVGKRSAVQTIPISEVNVSAKIVNRSGATVWTEKSSFKTNVGYFAAVPQGTSPAAYFRNQQWESVIGWMFGAPFPGVILSPAASTGAGVSSLSALGARIESVAPQSN</sequence>
<proteinExistence type="predicted"/>
<feature type="domain" description="SLA1 homology" evidence="3">
    <location>
        <begin position="23"/>
        <end position="74"/>
    </location>
</feature>
<dbReference type="STRING" id="314230.DSM3645_10007"/>
<dbReference type="InterPro" id="IPR011047">
    <property type="entry name" value="Quinoprotein_ADH-like_sf"/>
</dbReference>
<feature type="compositionally biased region" description="Low complexity" evidence="1">
    <location>
        <begin position="99"/>
        <end position="118"/>
    </location>
</feature>
<organism evidence="4 5">
    <name type="scientific">Blastopirellula marina DSM 3645</name>
    <dbReference type="NCBI Taxonomy" id="314230"/>
    <lineage>
        <taxon>Bacteria</taxon>
        <taxon>Pseudomonadati</taxon>
        <taxon>Planctomycetota</taxon>
        <taxon>Planctomycetia</taxon>
        <taxon>Pirellulales</taxon>
        <taxon>Pirellulaceae</taxon>
        <taxon>Blastopirellula</taxon>
    </lineage>
</organism>
<dbReference type="PANTHER" id="PTHR47197:SF3">
    <property type="entry name" value="DIHYDRO-HEME D1 DEHYDROGENASE"/>
    <property type="match status" value="1"/>
</dbReference>
<dbReference type="InterPro" id="IPR011044">
    <property type="entry name" value="Quino_amine_DH_bsu"/>
</dbReference>
<evidence type="ECO:0000256" key="1">
    <source>
        <dbReference type="SAM" id="MobiDB-lite"/>
    </source>
</evidence>
<evidence type="ECO:0000256" key="2">
    <source>
        <dbReference type="SAM" id="SignalP"/>
    </source>
</evidence>
<dbReference type="SUPFAM" id="SSF50969">
    <property type="entry name" value="YVTN repeat-like/Quinoprotein amine dehydrogenase"/>
    <property type="match status" value="1"/>
</dbReference>
<dbReference type="HOGENOM" id="CLU_287814_0_0_0"/>
<evidence type="ECO:0000313" key="5">
    <source>
        <dbReference type="Proteomes" id="UP000004358"/>
    </source>
</evidence>
<dbReference type="eggNOG" id="COG0823">
    <property type="taxonomic scope" value="Bacteria"/>
</dbReference>
<gene>
    <name evidence="4" type="ORF">DSM3645_10007</name>
</gene>
<dbReference type="InterPro" id="IPR015943">
    <property type="entry name" value="WD40/YVTN_repeat-like_dom_sf"/>
</dbReference>
<dbReference type="InterPro" id="IPR051200">
    <property type="entry name" value="Host-pathogen_enzymatic-act"/>
</dbReference>
<dbReference type="InterPro" id="IPR007131">
    <property type="entry name" value="SHD1"/>
</dbReference>
<feature type="region of interest" description="Disordered" evidence="1">
    <location>
        <begin position="80"/>
        <end position="138"/>
    </location>
</feature>
<name>A3ZLU2_9BACT</name>
<feature type="compositionally biased region" description="Polar residues" evidence="1">
    <location>
        <begin position="119"/>
        <end position="130"/>
    </location>
</feature>
<feature type="chain" id="PRO_5002663498" description="SLA1 homology domain-containing protein" evidence="2">
    <location>
        <begin position="22"/>
        <end position="1069"/>
    </location>
</feature>
<reference evidence="4 5" key="1">
    <citation type="submission" date="2006-02" db="EMBL/GenBank/DDBJ databases">
        <authorList>
            <person name="Amann R."/>
            <person name="Ferriera S."/>
            <person name="Johnson J."/>
            <person name="Kravitz S."/>
            <person name="Halpern A."/>
            <person name="Remington K."/>
            <person name="Beeson K."/>
            <person name="Tran B."/>
            <person name="Rogers Y.-H."/>
            <person name="Friedman R."/>
            <person name="Venter J.C."/>
        </authorList>
    </citation>
    <scope>NUCLEOTIDE SEQUENCE [LARGE SCALE GENOMIC DNA]</scope>
    <source>
        <strain evidence="4 5">DSM 3645</strain>
    </source>
</reference>
<dbReference type="GO" id="GO:0030674">
    <property type="term" value="F:protein-macromolecule adaptor activity"/>
    <property type="evidence" value="ECO:0007669"/>
    <property type="project" value="InterPro"/>
</dbReference>
<dbReference type="EMBL" id="AANZ01000001">
    <property type="protein sequence ID" value="EAQ82725.1"/>
    <property type="molecule type" value="Genomic_DNA"/>
</dbReference>
<dbReference type="Gene3D" id="2.30.30.700">
    <property type="entry name" value="SLA1 homology domain 1"/>
    <property type="match status" value="1"/>
</dbReference>
<dbReference type="AlphaFoldDB" id="A3ZLU2"/>